<evidence type="ECO:0000313" key="1">
    <source>
        <dbReference type="EMBL" id="GAG49701.1"/>
    </source>
</evidence>
<dbReference type="PROSITE" id="PS51257">
    <property type="entry name" value="PROKAR_LIPOPROTEIN"/>
    <property type="match status" value="1"/>
</dbReference>
<comment type="caution">
    <text evidence="1">The sequence shown here is derived from an EMBL/GenBank/DDBJ whole genome shotgun (WGS) entry which is preliminary data.</text>
</comment>
<dbReference type="EMBL" id="BARS01051897">
    <property type="protein sequence ID" value="GAG49701.1"/>
    <property type="molecule type" value="Genomic_DNA"/>
</dbReference>
<reference evidence="1" key="1">
    <citation type="journal article" date="2014" name="Front. Microbiol.">
        <title>High frequency of phylogenetically diverse reductive dehalogenase-homologous genes in deep subseafloor sedimentary metagenomes.</title>
        <authorList>
            <person name="Kawai M."/>
            <person name="Futagami T."/>
            <person name="Toyoda A."/>
            <person name="Takaki Y."/>
            <person name="Nishi S."/>
            <person name="Hori S."/>
            <person name="Arai W."/>
            <person name="Tsubouchi T."/>
            <person name="Morono Y."/>
            <person name="Uchiyama I."/>
            <person name="Ito T."/>
            <person name="Fujiyama A."/>
            <person name="Inagaki F."/>
            <person name="Takami H."/>
        </authorList>
    </citation>
    <scope>NUCLEOTIDE SEQUENCE</scope>
    <source>
        <strain evidence="1">Expedition CK06-06</strain>
    </source>
</reference>
<sequence>MKKFILVVSLVAAMSSIGCVALSEYATPASIDQSAVDYAVRAGVADPEDYAGYKNLAKANKLAWDVDDAHEINQLALNQKIEVDSVEYAQLTETVMSHVTQARQSE</sequence>
<feature type="non-terminal residue" evidence="1">
    <location>
        <position position="106"/>
    </location>
</feature>
<evidence type="ECO:0008006" key="2">
    <source>
        <dbReference type="Google" id="ProtNLM"/>
    </source>
</evidence>
<accession>X0ZND0</accession>
<gene>
    <name evidence="1" type="ORF">S01H1_77233</name>
</gene>
<dbReference type="AlphaFoldDB" id="X0ZND0"/>
<name>X0ZND0_9ZZZZ</name>
<proteinExistence type="predicted"/>
<organism evidence="1">
    <name type="scientific">marine sediment metagenome</name>
    <dbReference type="NCBI Taxonomy" id="412755"/>
    <lineage>
        <taxon>unclassified sequences</taxon>
        <taxon>metagenomes</taxon>
        <taxon>ecological metagenomes</taxon>
    </lineage>
</organism>
<protein>
    <recommendedName>
        <fullName evidence="2">DUF4398 domain-containing protein</fullName>
    </recommendedName>
</protein>